<evidence type="ECO:0000313" key="2">
    <source>
        <dbReference type="EMBL" id="GAA4250621.1"/>
    </source>
</evidence>
<reference evidence="3" key="1">
    <citation type="journal article" date="2019" name="Int. J. Syst. Evol. Microbiol.">
        <title>The Global Catalogue of Microorganisms (GCM) 10K type strain sequencing project: providing services to taxonomists for standard genome sequencing and annotation.</title>
        <authorList>
            <consortium name="The Broad Institute Genomics Platform"/>
            <consortium name="The Broad Institute Genome Sequencing Center for Infectious Disease"/>
            <person name="Wu L."/>
            <person name="Ma J."/>
        </authorList>
    </citation>
    <scope>NUCLEOTIDE SEQUENCE [LARGE SCALE GENOMIC DNA]</scope>
    <source>
        <strain evidence="3">JCM 17441</strain>
    </source>
</reference>
<dbReference type="InterPro" id="IPR029058">
    <property type="entry name" value="AB_hydrolase_fold"/>
</dbReference>
<feature type="domain" description="AB hydrolase-1" evidence="1">
    <location>
        <begin position="32"/>
        <end position="267"/>
    </location>
</feature>
<comment type="caution">
    <text evidence="2">The sequence shown here is derived from an EMBL/GenBank/DDBJ whole genome shotgun (WGS) entry which is preliminary data.</text>
</comment>
<evidence type="ECO:0000259" key="1">
    <source>
        <dbReference type="Pfam" id="PF12697"/>
    </source>
</evidence>
<dbReference type="RefSeq" id="WP_345128604.1">
    <property type="nucleotide sequence ID" value="NZ_BAABAT010000010.1"/>
</dbReference>
<dbReference type="Pfam" id="PF12697">
    <property type="entry name" value="Abhydrolase_6"/>
    <property type="match status" value="1"/>
</dbReference>
<accession>A0ABP8D9J7</accession>
<dbReference type="InterPro" id="IPR000073">
    <property type="entry name" value="AB_hydrolase_1"/>
</dbReference>
<proteinExistence type="predicted"/>
<dbReference type="PANTHER" id="PTHR43433">
    <property type="entry name" value="HYDROLASE, ALPHA/BETA FOLD FAMILY PROTEIN"/>
    <property type="match status" value="1"/>
</dbReference>
<organism evidence="2 3">
    <name type="scientific">Dactylosporangium darangshiense</name>
    <dbReference type="NCBI Taxonomy" id="579108"/>
    <lineage>
        <taxon>Bacteria</taxon>
        <taxon>Bacillati</taxon>
        <taxon>Actinomycetota</taxon>
        <taxon>Actinomycetes</taxon>
        <taxon>Micromonosporales</taxon>
        <taxon>Micromonosporaceae</taxon>
        <taxon>Dactylosporangium</taxon>
    </lineage>
</organism>
<dbReference type="InterPro" id="IPR050471">
    <property type="entry name" value="AB_hydrolase"/>
</dbReference>
<protein>
    <recommendedName>
        <fullName evidence="1">AB hydrolase-1 domain-containing protein</fullName>
    </recommendedName>
</protein>
<evidence type="ECO:0000313" key="3">
    <source>
        <dbReference type="Proteomes" id="UP001500620"/>
    </source>
</evidence>
<sequence>MSNLNPTGVVEKFVDVPDGFLYCRTLGQGPDVVLLNAGAADLRMWDTTVGWLGEVARVTTFDYRDTGLSSAGLRPYSEIEDIAAVMDAAGVRRALLVGVSDGARRALAFAHRYPDRVARVVAVGGAFGEFPDPTPEESAARREMHEHFARLERIRAEEGMHARAAADIGAWGAALGEDQRRRMIGLQMANSYWVELEDYLGAELDPPVKDRFGEIAVRIQVVVGGHDFAGTRLWARRLAEQARSASLTVIPEADHFPMLSAPQEFERVVREFVVLPEVIPIVHEPDFRTSTIGRYAEGQFFGSIHGTHIDALGEITVMLHLFEDDGRHAGSTIRGRVALDDADALLAQMLATLPGAQFGDIAIRPFLVMQDGVRFGLVDDTDPESGGPHAELYPQGLGFAAPFDGFYDT</sequence>
<gene>
    <name evidence="2" type="ORF">GCM10022255_039980</name>
</gene>
<dbReference type="PANTHER" id="PTHR43433:SF5">
    <property type="entry name" value="AB HYDROLASE-1 DOMAIN-CONTAINING PROTEIN"/>
    <property type="match status" value="1"/>
</dbReference>
<keyword evidence="3" id="KW-1185">Reference proteome</keyword>
<dbReference type="SUPFAM" id="SSF53474">
    <property type="entry name" value="alpha/beta-Hydrolases"/>
    <property type="match status" value="1"/>
</dbReference>
<dbReference type="EMBL" id="BAABAT010000010">
    <property type="protein sequence ID" value="GAA4250621.1"/>
    <property type="molecule type" value="Genomic_DNA"/>
</dbReference>
<dbReference type="Gene3D" id="3.40.50.1820">
    <property type="entry name" value="alpha/beta hydrolase"/>
    <property type="match status" value="1"/>
</dbReference>
<name>A0ABP8D9J7_9ACTN</name>
<dbReference type="Proteomes" id="UP001500620">
    <property type="component" value="Unassembled WGS sequence"/>
</dbReference>